<evidence type="ECO:0000256" key="4">
    <source>
        <dbReference type="ARBA" id="ARBA00022500"/>
    </source>
</evidence>
<evidence type="ECO:0000256" key="3">
    <source>
        <dbReference type="ARBA" id="ARBA00022481"/>
    </source>
</evidence>
<gene>
    <name evidence="14" type="ORF">GCM10009304_18070</name>
</gene>
<comment type="caution">
    <text evidence="14">The sequence shown here is derived from an EMBL/GenBank/DDBJ whole genome shotgun (WGS) entry which is preliminary data.</text>
</comment>
<dbReference type="SMART" id="SM00283">
    <property type="entry name" value="MA"/>
    <property type="match status" value="1"/>
</dbReference>
<evidence type="ECO:0000313" key="15">
    <source>
        <dbReference type="Proteomes" id="UP000635983"/>
    </source>
</evidence>
<evidence type="ECO:0000256" key="7">
    <source>
        <dbReference type="ARBA" id="ARBA00023136"/>
    </source>
</evidence>
<evidence type="ECO:0000256" key="8">
    <source>
        <dbReference type="ARBA" id="ARBA00023224"/>
    </source>
</evidence>
<keyword evidence="3" id="KW-0488">Methylation</keyword>
<evidence type="ECO:0000313" key="14">
    <source>
        <dbReference type="EMBL" id="GGJ92620.1"/>
    </source>
</evidence>
<dbReference type="PROSITE" id="PS50885">
    <property type="entry name" value="HAMP"/>
    <property type="match status" value="1"/>
</dbReference>
<dbReference type="Pfam" id="PF12729">
    <property type="entry name" value="4HB_MCP_1"/>
    <property type="match status" value="1"/>
</dbReference>
<dbReference type="EMBL" id="BMPO01000003">
    <property type="protein sequence ID" value="GGJ92620.1"/>
    <property type="molecule type" value="Genomic_DNA"/>
</dbReference>
<dbReference type="InterPro" id="IPR024478">
    <property type="entry name" value="HlyB_4HB_MCP"/>
</dbReference>
<dbReference type="Pfam" id="PF00672">
    <property type="entry name" value="HAMP"/>
    <property type="match status" value="1"/>
</dbReference>
<evidence type="ECO:0000259" key="13">
    <source>
        <dbReference type="PROSITE" id="PS50885"/>
    </source>
</evidence>
<dbReference type="AlphaFoldDB" id="A0A917PUB7"/>
<keyword evidence="6 11" id="KW-1133">Transmembrane helix</keyword>
<dbReference type="SMART" id="SM00304">
    <property type="entry name" value="HAMP"/>
    <property type="match status" value="1"/>
</dbReference>
<dbReference type="InterPro" id="IPR004090">
    <property type="entry name" value="Chemotax_Me-accpt_rcpt"/>
</dbReference>
<comment type="similarity">
    <text evidence="9">Belongs to the methyl-accepting chemotaxis (MCP) protein family.</text>
</comment>
<evidence type="ECO:0000256" key="5">
    <source>
        <dbReference type="ARBA" id="ARBA00022692"/>
    </source>
</evidence>
<dbReference type="GO" id="GO:0005886">
    <property type="term" value="C:plasma membrane"/>
    <property type="evidence" value="ECO:0007669"/>
    <property type="project" value="UniProtKB-SubCell"/>
</dbReference>
<dbReference type="PROSITE" id="PS50111">
    <property type="entry name" value="CHEMOTAXIS_TRANSDUC_2"/>
    <property type="match status" value="1"/>
</dbReference>
<organism evidence="14 15">
    <name type="scientific">Pseudomonas matsuisoli</name>
    <dbReference type="NCBI Taxonomy" id="1515666"/>
    <lineage>
        <taxon>Bacteria</taxon>
        <taxon>Pseudomonadati</taxon>
        <taxon>Pseudomonadota</taxon>
        <taxon>Gammaproteobacteria</taxon>
        <taxon>Pseudomonadales</taxon>
        <taxon>Pseudomonadaceae</taxon>
        <taxon>Pseudomonas</taxon>
    </lineage>
</organism>
<feature type="transmembrane region" description="Helical" evidence="11">
    <location>
        <begin position="12"/>
        <end position="32"/>
    </location>
</feature>
<dbReference type="GO" id="GO:0007165">
    <property type="term" value="P:signal transduction"/>
    <property type="evidence" value="ECO:0007669"/>
    <property type="project" value="UniProtKB-KW"/>
</dbReference>
<dbReference type="PANTHER" id="PTHR32089:SF120">
    <property type="entry name" value="METHYL-ACCEPTING CHEMOTAXIS PROTEIN TLPQ"/>
    <property type="match status" value="1"/>
</dbReference>
<keyword evidence="7 11" id="KW-0472">Membrane</keyword>
<dbReference type="GO" id="GO:0006935">
    <property type="term" value="P:chemotaxis"/>
    <property type="evidence" value="ECO:0007669"/>
    <property type="project" value="UniProtKB-KW"/>
</dbReference>
<comment type="subcellular location">
    <subcellularLocation>
        <location evidence="1">Cell membrane</location>
        <topology evidence="1">Multi-pass membrane protein</topology>
    </subcellularLocation>
</comment>
<evidence type="ECO:0000256" key="11">
    <source>
        <dbReference type="SAM" id="Phobius"/>
    </source>
</evidence>
<dbReference type="PANTHER" id="PTHR32089">
    <property type="entry name" value="METHYL-ACCEPTING CHEMOTAXIS PROTEIN MCPB"/>
    <property type="match status" value="1"/>
</dbReference>
<dbReference type="GO" id="GO:0004888">
    <property type="term" value="F:transmembrane signaling receptor activity"/>
    <property type="evidence" value="ECO:0007669"/>
    <property type="project" value="InterPro"/>
</dbReference>
<evidence type="ECO:0000256" key="10">
    <source>
        <dbReference type="PROSITE-ProRule" id="PRU00284"/>
    </source>
</evidence>
<dbReference type="FunFam" id="1.10.287.950:FF:000001">
    <property type="entry name" value="Methyl-accepting chemotaxis sensory transducer"/>
    <property type="match status" value="1"/>
</dbReference>
<dbReference type="Gene3D" id="1.10.287.950">
    <property type="entry name" value="Methyl-accepting chemotaxis protein"/>
    <property type="match status" value="1"/>
</dbReference>
<name>A0A917PUB7_9PSED</name>
<keyword evidence="4" id="KW-0145">Chemotaxis</keyword>
<keyword evidence="15" id="KW-1185">Reference proteome</keyword>
<evidence type="ECO:0000259" key="12">
    <source>
        <dbReference type="PROSITE" id="PS50111"/>
    </source>
</evidence>
<feature type="domain" description="HAMP" evidence="13">
    <location>
        <begin position="213"/>
        <end position="265"/>
    </location>
</feature>
<dbReference type="InterPro" id="IPR003660">
    <property type="entry name" value="HAMP_dom"/>
</dbReference>
<sequence length="542" mass="58412">MNLRSLNIAQRSALSFAVITVLTLVLGLFAYLQMSGLHSAEQDIETNWLPSIESSADMDIHLQSLRIDSLRTLATPPGAAQDEITQRMQSKRATLLKDVDHYRDTLISSEDEARQFDKVRSSVQAYINGLDKLVSLDNSSQDAQALDWANNGLRELANAVQDSLSELRDLNKRGAAQAGIFARDTYDRGVQIVVLVLVAVVALTTLFAWLLTRSIVTPINASLRAAESIAAGDLSQVIEADGNDEATRMMLALRKMQGSLRDTMQQIADSSTQLASAAEEMTAVTEESNRGLQTQNSEIEQAATAVTEMSAAVDEVARNAVMASESAQRSSQAARGGRQRVGETLTAIRELTSQVQQTSTEIEGLAVRSKDISKVLNVISGIAEQTNLLALNAAIEAARAGEQGRGFAVVADEVRALAHRTQTSTLEIEEMISAIQRGTEDAAVSMERSREKAVSTSRSADLAGQALEEITASVNLIEERNLQIATASEEQAHVAREVDQNLVRIRDLSIQSAAGANQTSAASNELSNLAVALNGLVLRFKL</sequence>
<keyword evidence="8 10" id="KW-0807">Transducer</keyword>
<reference evidence="14" key="2">
    <citation type="submission" date="2020-09" db="EMBL/GenBank/DDBJ databases">
        <authorList>
            <person name="Sun Q."/>
            <person name="Ohkuma M."/>
        </authorList>
    </citation>
    <scope>NUCLEOTIDE SEQUENCE</scope>
    <source>
        <strain evidence="14">JCM 30078</strain>
    </source>
</reference>
<evidence type="ECO:0000256" key="6">
    <source>
        <dbReference type="ARBA" id="ARBA00022989"/>
    </source>
</evidence>
<accession>A0A917PUB7</accession>
<dbReference type="CDD" id="cd06225">
    <property type="entry name" value="HAMP"/>
    <property type="match status" value="1"/>
</dbReference>
<proteinExistence type="inferred from homology"/>
<keyword evidence="5 11" id="KW-0812">Transmembrane</keyword>
<dbReference type="InterPro" id="IPR004089">
    <property type="entry name" value="MCPsignal_dom"/>
</dbReference>
<dbReference type="PRINTS" id="PR00260">
    <property type="entry name" value="CHEMTRNSDUCR"/>
</dbReference>
<dbReference type="SUPFAM" id="SSF58104">
    <property type="entry name" value="Methyl-accepting chemotaxis protein (MCP) signaling domain"/>
    <property type="match status" value="1"/>
</dbReference>
<reference evidence="14" key="1">
    <citation type="journal article" date="2014" name="Int. J. Syst. Evol. Microbiol.">
        <title>Complete genome sequence of Corynebacterium casei LMG S-19264T (=DSM 44701T), isolated from a smear-ripened cheese.</title>
        <authorList>
            <consortium name="US DOE Joint Genome Institute (JGI-PGF)"/>
            <person name="Walter F."/>
            <person name="Albersmeier A."/>
            <person name="Kalinowski J."/>
            <person name="Ruckert C."/>
        </authorList>
    </citation>
    <scope>NUCLEOTIDE SEQUENCE</scope>
    <source>
        <strain evidence="14">JCM 30078</strain>
    </source>
</reference>
<protein>
    <submittedName>
        <fullName evidence="14">Methyl-accepting chemotaxis protein</fullName>
    </submittedName>
</protein>
<keyword evidence="2" id="KW-1003">Cell membrane</keyword>
<evidence type="ECO:0000256" key="1">
    <source>
        <dbReference type="ARBA" id="ARBA00004651"/>
    </source>
</evidence>
<dbReference type="Pfam" id="PF00015">
    <property type="entry name" value="MCPsignal"/>
    <property type="match status" value="1"/>
</dbReference>
<evidence type="ECO:0000256" key="2">
    <source>
        <dbReference type="ARBA" id="ARBA00022475"/>
    </source>
</evidence>
<evidence type="ECO:0000256" key="9">
    <source>
        <dbReference type="ARBA" id="ARBA00029447"/>
    </source>
</evidence>
<feature type="domain" description="Methyl-accepting transducer" evidence="12">
    <location>
        <begin position="270"/>
        <end position="506"/>
    </location>
</feature>
<dbReference type="CDD" id="cd11386">
    <property type="entry name" value="MCP_signal"/>
    <property type="match status" value="1"/>
</dbReference>
<dbReference type="Proteomes" id="UP000635983">
    <property type="component" value="Unassembled WGS sequence"/>
</dbReference>
<feature type="transmembrane region" description="Helical" evidence="11">
    <location>
        <begin position="192"/>
        <end position="211"/>
    </location>
</feature>